<evidence type="ECO:0000256" key="1">
    <source>
        <dbReference type="SAM" id="MobiDB-lite"/>
    </source>
</evidence>
<dbReference type="Proteomes" id="UP001190700">
    <property type="component" value="Unassembled WGS sequence"/>
</dbReference>
<feature type="region of interest" description="Disordered" evidence="1">
    <location>
        <begin position="341"/>
        <end position="361"/>
    </location>
</feature>
<sequence length="430" mass="45789">MPINASIAGRSLHTLGLRAVYCLGVVYLTCSAFAGFKRFAVNSWVQTTPAVCWTWDAETQSATFVIAAPATRRKPVPHCDSFEKMDLATGRAISCNKSTESNCLACPLHATNKQTATTKLFESRQVVDSLEFVSLGPWNCCSRCDDSAQKAQAPRGGGLWHVYNVSLPCSSHVWEIRAAGHMAPDIILAPSTTSQPDLTSTLQDVRSSSTALADLPPFDWIGCTAGPAAAPPVMTWRSACAQARHDQPEAAAALASPIPPSTNSSQDPPSTGPSQIPHGRAGIRAEEARSEQAHAGERRLQSSGGTYNVGMRVRWDLNAATAQEKALNPVWAFPSKHPLGEGSKHEYSSSNGGSCPTVPQSDGLASSASVAWDHSTSHCSSDVTGPIAFYAYKDSKCNFGYEKATTVLLTFLLDTSGNVFIMQLNGDPST</sequence>
<proteinExistence type="predicted"/>
<keyword evidence="3" id="KW-1185">Reference proteome</keyword>
<feature type="non-terminal residue" evidence="2">
    <location>
        <position position="430"/>
    </location>
</feature>
<dbReference type="EMBL" id="LGRX02021868">
    <property type="protein sequence ID" value="KAK3256224.1"/>
    <property type="molecule type" value="Genomic_DNA"/>
</dbReference>
<protein>
    <submittedName>
        <fullName evidence="2">Uncharacterized protein</fullName>
    </submittedName>
</protein>
<accession>A0AAE0FAS9</accession>
<feature type="compositionally biased region" description="Basic and acidic residues" evidence="1">
    <location>
        <begin position="283"/>
        <end position="300"/>
    </location>
</feature>
<feature type="compositionally biased region" description="Polar residues" evidence="1">
    <location>
        <begin position="261"/>
        <end position="274"/>
    </location>
</feature>
<feature type="region of interest" description="Disordered" evidence="1">
    <location>
        <begin position="241"/>
        <end position="304"/>
    </location>
</feature>
<dbReference type="AlphaFoldDB" id="A0AAE0FAS9"/>
<evidence type="ECO:0000313" key="3">
    <source>
        <dbReference type="Proteomes" id="UP001190700"/>
    </source>
</evidence>
<name>A0AAE0FAS9_9CHLO</name>
<comment type="caution">
    <text evidence="2">The sequence shown here is derived from an EMBL/GenBank/DDBJ whole genome shotgun (WGS) entry which is preliminary data.</text>
</comment>
<organism evidence="2 3">
    <name type="scientific">Cymbomonas tetramitiformis</name>
    <dbReference type="NCBI Taxonomy" id="36881"/>
    <lineage>
        <taxon>Eukaryota</taxon>
        <taxon>Viridiplantae</taxon>
        <taxon>Chlorophyta</taxon>
        <taxon>Pyramimonadophyceae</taxon>
        <taxon>Pyramimonadales</taxon>
        <taxon>Pyramimonadaceae</taxon>
        <taxon>Cymbomonas</taxon>
    </lineage>
</organism>
<feature type="compositionally biased region" description="Polar residues" evidence="1">
    <location>
        <begin position="348"/>
        <end position="361"/>
    </location>
</feature>
<gene>
    <name evidence="2" type="ORF">CYMTET_34629</name>
</gene>
<reference evidence="2 3" key="1">
    <citation type="journal article" date="2015" name="Genome Biol. Evol.">
        <title>Comparative Genomics of a Bacterivorous Green Alga Reveals Evolutionary Causalities and Consequences of Phago-Mixotrophic Mode of Nutrition.</title>
        <authorList>
            <person name="Burns J.A."/>
            <person name="Paasch A."/>
            <person name="Narechania A."/>
            <person name="Kim E."/>
        </authorList>
    </citation>
    <scope>NUCLEOTIDE SEQUENCE [LARGE SCALE GENOMIC DNA]</scope>
    <source>
        <strain evidence="2 3">PLY_AMNH</strain>
    </source>
</reference>
<evidence type="ECO:0000313" key="2">
    <source>
        <dbReference type="EMBL" id="KAK3256224.1"/>
    </source>
</evidence>